<dbReference type="InterPro" id="IPR003497">
    <property type="entry name" value="BRO_N_domain"/>
</dbReference>
<organism evidence="2 3">
    <name type="scientific">Candidatus Glomeribacter gigasporarum BEG34</name>
    <dbReference type="NCBI Taxonomy" id="1070319"/>
    <lineage>
        <taxon>Bacteria</taxon>
        <taxon>Pseudomonadati</taxon>
        <taxon>Pseudomonadota</taxon>
        <taxon>Betaproteobacteria</taxon>
        <taxon>Burkholderiales</taxon>
        <taxon>Burkholderiaceae</taxon>
        <taxon>Candidatus Glomeribacter</taxon>
    </lineage>
</organism>
<dbReference type="EMBL" id="CAFB01000051">
    <property type="protein sequence ID" value="CCD29921.1"/>
    <property type="molecule type" value="Genomic_DNA"/>
</dbReference>
<evidence type="ECO:0000313" key="2">
    <source>
        <dbReference type="EMBL" id="CCD29921.1"/>
    </source>
</evidence>
<dbReference type="OrthoDB" id="1042522at2"/>
<gene>
    <name evidence="2" type="ORF">CAGGBEG34_330016</name>
</gene>
<evidence type="ECO:0000313" key="3">
    <source>
        <dbReference type="Proteomes" id="UP000054051"/>
    </source>
</evidence>
<reference evidence="2 3" key="1">
    <citation type="submission" date="2011-08" db="EMBL/GenBank/DDBJ databases">
        <title>The genome of the obligate endobacterium of an arbuscular mycorrhizal fungus reveals an interphylum network of nutritional interactions.</title>
        <authorList>
            <person name="Ghignone S."/>
            <person name="Salvioli A."/>
            <person name="Anca I."/>
            <person name="Lumini E."/>
            <person name="Ortu G."/>
            <person name="Petiti L."/>
            <person name="Cruveiller S."/>
            <person name="Bianciotto V."/>
            <person name="Piffanelli P."/>
            <person name="Lanfranco L."/>
            <person name="Bonfante P."/>
        </authorList>
    </citation>
    <scope>NUCLEOTIDE SEQUENCE [LARGE SCALE GENOMIC DNA]</scope>
    <source>
        <strain evidence="2 3">BEG34</strain>
    </source>
</reference>
<accession>G2JAW9</accession>
<dbReference type="STRING" id="1070319.CAGGBEG34_330016"/>
<dbReference type="Pfam" id="PF02498">
    <property type="entry name" value="Bro-N"/>
    <property type="match status" value="1"/>
</dbReference>
<dbReference type="SMART" id="SM01040">
    <property type="entry name" value="Bro-N"/>
    <property type="match status" value="1"/>
</dbReference>
<dbReference type="PROSITE" id="PS51750">
    <property type="entry name" value="BRO_N"/>
    <property type="match status" value="1"/>
</dbReference>
<dbReference type="PANTHER" id="PTHR36180:SF2">
    <property type="entry name" value="BRO FAMILY PROTEIN"/>
    <property type="match status" value="1"/>
</dbReference>
<feature type="domain" description="Bro-N" evidence="1">
    <location>
        <begin position="7"/>
        <end position="117"/>
    </location>
</feature>
<protein>
    <submittedName>
        <fullName evidence="2">Putative BRO family, N-domain protein</fullName>
    </submittedName>
</protein>
<proteinExistence type="predicted"/>
<dbReference type="Proteomes" id="UP000054051">
    <property type="component" value="Unassembled WGS sequence"/>
</dbReference>
<sequence>MSASAQGTSVPSLFSFEEKPLRAVVIDGEPWFVAADVCKILELGNPTNAVAVLDEDERTLTLIKGANNQERQTNVINDSGLYTLTLRCRDAVKKGSLPHRFRKKVTAEILPAIRKTGRYEATSQSSDIRMHHSIARLDIELCADRTFTIRKTAINEYTAADMLCAMARATVEIVSRTDLRRAAP</sequence>
<keyword evidence="3" id="KW-1185">Reference proteome</keyword>
<name>G2JAW9_9BURK</name>
<dbReference type="eggNOG" id="COG3617">
    <property type="taxonomic scope" value="Bacteria"/>
</dbReference>
<dbReference type="AlphaFoldDB" id="G2JAW9"/>
<dbReference type="PANTHER" id="PTHR36180">
    <property type="entry name" value="DNA-BINDING PROTEIN-RELATED-RELATED"/>
    <property type="match status" value="1"/>
</dbReference>
<comment type="caution">
    <text evidence="2">The sequence shown here is derived from an EMBL/GenBank/DDBJ whole genome shotgun (WGS) entry which is preliminary data.</text>
</comment>
<evidence type="ECO:0000259" key="1">
    <source>
        <dbReference type="PROSITE" id="PS51750"/>
    </source>
</evidence>
<dbReference type="RefSeq" id="WP_006683018.1">
    <property type="nucleotide sequence ID" value="NZ_CAFB01000051.1"/>
</dbReference>